<feature type="compositionally biased region" description="Polar residues" evidence="1">
    <location>
        <begin position="537"/>
        <end position="546"/>
    </location>
</feature>
<feature type="compositionally biased region" description="Acidic residues" evidence="1">
    <location>
        <begin position="288"/>
        <end position="300"/>
    </location>
</feature>
<dbReference type="RefSeq" id="XP_013423820.1">
    <property type="nucleotide sequence ID" value="XM_013568366.1"/>
</dbReference>
<evidence type="ECO:0000313" key="2">
    <source>
        <dbReference type="EMBL" id="KEQ69784.1"/>
    </source>
</evidence>
<proteinExistence type="predicted"/>
<dbReference type="EMBL" id="KL584720">
    <property type="protein sequence ID" value="KEQ69784.1"/>
    <property type="molecule type" value="Genomic_DNA"/>
</dbReference>
<sequence>MASAQVNGYRPAVAEQDVQFAFYDQWLQLRETVLADKHAHFKLPAAVRQRLQPQTGPSSAASYASASQLPGLLNASSSEQAMYNPSHGAAAASRLGNAQAFLQNTSAATGTTATKSGIDPVLLTKSEDLIRAEMQLKRQRIERQLKDTADQRRHTPFFKNQEDMAPLIGLTETFEKALELVKPVSGLKPPANTQTAANDSFDENSYYSSQANDWSSEEGSPKKKAATGPASSAPLSKQHPVGVELDDKQHQSIQTFQHLDTEALYDAEREDSEEYSPPDANAFSGPDADADAMDLDDDSSEFVPQEAHVPSPQAPVVTSHLSQLAAPQPARVSPLTLVRPPGLNQSQTSYPSAPISQLPASPYAYQSSSAFRQQFESDDSTTSPRNSAHTSPAGAFKKQRGKGKKRKREADREAREARKSRPKPSAPSPEPYIKPEPVSPPPFAAPTTLQPRRTRPYQLPPDVEIVPNPRQAYYQEPQPPHPPAMHYGIDGVSSPTVIRVSSPAGYARPRRDDQDLRRVASLHAAHRPMSPMARISSPASYRTVSQPFPEGAPRYGEEVMRAPQMHYMRSERSVTPPHLRAAREGPASMMAPPPPPPVRRIVVDQYGHRYYANEPEVQPRMSVAPQLRPESEMMYERAPSRQSVVYASQPGHSVYEDEHGMRMAPPPPPPPVRRVVEQAEGAPPDYRAYRQREYSRAPEPQYYREEAAGPVYIREAPGPRASVYPPESATPVGYAPRAYSVHPEMEPVRYMSRQPSMAPQGEYVRVTETGGRAATMAPPPAPMRAVSVVPGSEYGRTVDMRYSYGSQGAGGYAAAGPRYGEEAAPREIYVDQYGREVRRVGY</sequence>
<dbReference type="Proteomes" id="UP000027730">
    <property type="component" value="Unassembled WGS sequence"/>
</dbReference>
<feature type="region of interest" description="Disordered" evidence="1">
    <location>
        <begin position="523"/>
        <end position="554"/>
    </location>
</feature>
<name>A0A074WDZ2_9PEZI</name>
<feature type="region of interest" description="Disordered" evidence="1">
    <location>
        <begin position="185"/>
        <end position="238"/>
    </location>
</feature>
<reference evidence="2 3" key="1">
    <citation type="journal article" date="2014" name="BMC Genomics">
        <title>Genome sequencing of four Aureobasidium pullulans varieties: biotechnological potential, stress tolerance, and description of new species.</title>
        <authorList>
            <person name="Gostin Ar C."/>
            <person name="Ohm R.A."/>
            <person name="Kogej T."/>
            <person name="Sonjak S."/>
            <person name="Turk M."/>
            <person name="Zajc J."/>
            <person name="Zalar P."/>
            <person name="Grube M."/>
            <person name="Sun H."/>
            <person name="Han J."/>
            <person name="Sharma A."/>
            <person name="Chiniquy J."/>
            <person name="Ngan C.Y."/>
            <person name="Lipzen A."/>
            <person name="Barry K."/>
            <person name="Grigoriev I.V."/>
            <person name="Gunde-Cimerman N."/>
        </authorList>
    </citation>
    <scope>NUCLEOTIDE SEQUENCE [LARGE SCALE GENOMIC DNA]</scope>
    <source>
        <strain evidence="2 3">CBS 147.97</strain>
    </source>
</reference>
<feature type="compositionally biased region" description="Acidic residues" evidence="1">
    <location>
        <begin position="267"/>
        <end position="276"/>
    </location>
</feature>
<dbReference type="STRING" id="1043004.A0A074WDZ2"/>
<feature type="compositionally biased region" description="Low complexity" evidence="1">
    <location>
        <begin position="359"/>
        <end position="370"/>
    </location>
</feature>
<accession>A0A074WDZ2</accession>
<feature type="region of interest" description="Disordered" evidence="1">
    <location>
        <begin position="267"/>
        <end position="465"/>
    </location>
</feature>
<feature type="compositionally biased region" description="Polar residues" evidence="1">
    <location>
        <begin position="191"/>
        <end position="218"/>
    </location>
</feature>
<feature type="compositionally biased region" description="Polar residues" evidence="1">
    <location>
        <begin position="343"/>
        <end position="355"/>
    </location>
</feature>
<dbReference type="AlphaFoldDB" id="A0A074WDZ2"/>
<keyword evidence="3" id="KW-1185">Reference proteome</keyword>
<gene>
    <name evidence="2" type="ORF">M436DRAFT_55073</name>
</gene>
<dbReference type="HOGENOM" id="CLU_013199_0_0_1"/>
<feature type="compositionally biased region" description="Polar residues" evidence="1">
    <location>
        <begin position="380"/>
        <end position="390"/>
    </location>
</feature>
<dbReference type="GeneID" id="25412058"/>
<evidence type="ECO:0000256" key="1">
    <source>
        <dbReference type="SAM" id="MobiDB-lite"/>
    </source>
</evidence>
<feature type="compositionally biased region" description="Pro residues" evidence="1">
    <location>
        <begin position="424"/>
        <end position="444"/>
    </location>
</feature>
<organism evidence="2 3">
    <name type="scientific">Aureobasidium namibiae CBS 147.97</name>
    <dbReference type="NCBI Taxonomy" id="1043004"/>
    <lineage>
        <taxon>Eukaryota</taxon>
        <taxon>Fungi</taxon>
        <taxon>Dikarya</taxon>
        <taxon>Ascomycota</taxon>
        <taxon>Pezizomycotina</taxon>
        <taxon>Dothideomycetes</taxon>
        <taxon>Dothideomycetidae</taxon>
        <taxon>Dothideales</taxon>
        <taxon>Saccotheciaceae</taxon>
        <taxon>Aureobasidium</taxon>
    </lineage>
</organism>
<dbReference type="OrthoDB" id="5333304at2759"/>
<feature type="compositionally biased region" description="Basic residues" evidence="1">
    <location>
        <begin position="397"/>
        <end position="407"/>
    </location>
</feature>
<feature type="compositionally biased region" description="Basic and acidic residues" evidence="1">
    <location>
        <begin position="408"/>
        <end position="419"/>
    </location>
</feature>
<evidence type="ECO:0000313" key="3">
    <source>
        <dbReference type="Proteomes" id="UP000027730"/>
    </source>
</evidence>
<protein>
    <submittedName>
        <fullName evidence="2">Uncharacterized protein</fullName>
    </submittedName>
</protein>